<evidence type="ECO:0000313" key="12">
    <source>
        <dbReference type="Proteomes" id="UP000265020"/>
    </source>
</evidence>
<accession>A0A3Q2E681</accession>
<comment type="subcellular location">
    <subcellularLocation>
        <location evidence="1">Nucleus</location>
    </subcellularLocation>
</comment>
<evidence type="ECO:0000256" key="3">
    <source>
        <dbReference type="ARBA" id="ARBA00022491"/>
    </source>
</evidence>
<keyword evidence="12" id="KW-1185">Reference proteome</keyword>
<dbReference type="GO" id="GO:0000976">
    <property type="term" value="F:transcription cis-regulatory region binding"/>
    <property type="evidence" value="ECO:0007669"/>
    <property type="project" value="TreeGrafter"/>
</dbReference>
<dbReference type="GO" id="GO:0006325">
    <property type="term" value="P:chromatin organization"/>
    <property type="evidence" value="ECO:0007669"/>
    <property type="project" value="UniProtKB-KW"/>
</dbReference>
<dbReference type="PANTHER" id="PTHR12693">
    <property type="entry name" value="MENIN"/>
    <property type="match status" value="1"/>
</dbReference>
<keyword evidence="8" id="KW-0804">Transcription</keyword>
<dbReference type="GO" id="GO:0006357">
    <property type="term" value="P:regulation of transcription by RNA polymerase II"/>
    <property type="evidence" value="ECO:0007669"/>
    <property type="project" value="TreeGrafter"/>
</dbReference>
<keyword evidence="5" id="KW-0156">Chromatin regulator</keyword>
<feature type="region of interest" description="Disordered" evidence="10">
    <location>
        <begin position="223"/>
        <end position="309"/>
    </location>
</feature>
<keyword evidence="3" id="KW-0678">Repressor</keyword>
<feature type="compositionally biased region" description="Low complexity" evidence="10">
    <location>
        <begin position="288"/>
        <end position="301"/>
    </location>
</feature>
<reference evidence="11" key="2">
    <citation type="submission" date="2025-09" db="UniProtKB">
        <authorList>
            <consortium name="Ensembl"/>
        </authorList>
    </citation>
    <scope>IDENTIFICATION</scope>
</reference>
<evidence type="ECO:0000256" key="8">
    <source>
        <dbReference type="ARBA" id="ARBA00023163"/>
    </source>
</evidence>
<dbReference type="GO" id="GO:0003682">
    <property type="term" value="F:chromatin binding"/>
    <property type="evidence" value="ECO:0007669"/>
    <property type="project" value="TreeGrafter"/>
</dbReference>
<protein>
    <recommendedName>
        <fullName evidence="2">Menin</fullName>
    </recommendedName>
</protein>
<dbReference type="Pfam" id="PF05053">
    <property type="entry name" value="Menin"/>
    <property type="match status" value="3"/>
</dbReference>
<proteinExistence type="predicted"/>
<dbReference type="GO" id="GO:0008285">
    <property type="term" value="P:negative regulation of cell population proliferation"/>
    <property type="evidence" value="ECO:0007669"/>
    <property type="project" value="TreeGrafter"/>
</dbReference>
<keyword evidence="9" id="KW-0539">Nucleus</keyword>
<dbReference type="PANTHER" id="PTHR12693:SF3">
    <property type="entry name" value="MENIN"/>
    <property type="match status" value="1"/>
</dbReference>
<name>A0A3Q2E681_CYPVA</name>
<evidence type="ECO:0000256" key="1">
    <source>
        <dbReference type="ARBA" id="ARBA00004123"/>
    </source>
</evidence>
<keyword evidence="6" id="KW-0805">Transcription regulation</keyword>
<dbReference type="GeneTree" id="ENSGT00390000014237"/>
<keyword evidence="4" id="KW-0597">Phosphoprotein</keyword>
<reference evidence="11" key="1">
    <citation type="submission" date="2025-08" db="UniProtKB">
        <authorList>
            <consortium name="Ensembl"/>
        </authorList>
    </citation>
    <scope>IDENTIFICATION</scope>
</reference>
<dbReference type="GO" id="GO:0045786">
    <property type="term" value="P:negative regulation of cell cycle"/>
    <property type="evidence" value="ECO:0007669"/>
    <property type="project" value="TreeGrafter"/>
</dbReference>
<evidence type="ECO:0000256" key="10">
    <source>
        <dbReference type="SAM" id="MobiDB-lite"/>
    </source>
</evidence>
<dbReference type="InterPro" id="IPR007747">
    <property type="entry name" value="Menin"/>
</dbReference>
<evidence type="ECO:0000256" key="2">
    <source>
        <dbReference type="ARBA" id="ARBA00021162"/>
    </source>
</evidence>
<dbReference type="Ensembl" id="ENSCVAT00000018998.1">
    <property type="protein sequence ID" value="ENSCVAP00000027701.1"/>
    <property type="gene ID" value="ENSCVAG00000014577.1"/>
</dbReference>
<evidence type="ECO:0000256" key="6">
    <source>
        <dbReference type="ARBA" id="ARBA00023015"/>
    </source>
</evidence>
<evidence type="ECO:0000256" key="7">
    <source>
        <dbReference type="ARBA" id="ARBA00023125"/>
    </source>
</evidence>
<dbReference type="GO" id="GO:0000785">
    <property type="term" value="C:chromatin"/>
    <property type="evidence" value="ECO:0007669"/>
    <property type="project" value="TreeGrafter"/>
</dbReference>
<evidence type="ECO:0000256" key="9">
    <source>
        <dbReference type="ARBA" id="ARBA00023242"/>
    </source>
</evidence>
<dbReference type="AlphaFoldDB" id="A0A3Q2E681"/>
<feature type="region of interest" description="Disordered" evidence="10">
    <location>
        <begin position="351"/>
        <end position="373"/>
    </location>
</feature>
<organism evidence="11 12">
    <name type="scientific">Cyprinodon variegatus</name>
    <name type="common">Sheepshead minnow</name>
    <dbReference type="NCBI Taxonomy" id="28743"/>
    <lineage>
        <taxon>Eukaryota</taxon>
        <taxon>Metazoa</taxon>
        <taxon>Chordata</taxon>
        <taxon>Craniata</taxon>
        <taxon>Vertebrata</taxon>
        <taxon>Euteleostomi</taxon>
        <taxon>Actinopterygii</taxon>
        <taxon>Neopterygii</taxon>
        <taxon>Teleostei</taxon>
        <taxon>Neoteleostei</taxon>
        <taxon>Acanthomorphata</taxon>
        <taxon>Ovalentaria</taxon>
        <taxon>Atherinomorphae</taxon>
        <taxon>Cyprinodontiformes</taxon>
        <taxon>Cyprinodontidae</taxon>
        <taxon>Cyprinodon</taxon>
    </lineage>
</organism>
<dbReference type="GO" id="GO:0035097">
    <property type="term" value="C:histone methyltransferase complex"/>
    <property type="evidence" value="ECO:0007669"/>
    <property type="project" value="TreeGrafter"/>
</dbReference>
<sequence>PAALSAASRGGSPYHNRSLFIHWISDFCVIFLYESFQPGTKLDSSGVAFAVVAACQVLGLKDVHLALSEDHAWVIFGKNGEETAEVTWHGKGNEDRRGQTVAAGVNEKSWLYLKGSYMKCDRNMEVAFMVCAINPSLDLHTDSLELLQLQQKTVEVQPLWKNKSQTSALTSCSYNYFREDEEIYKEFFDIANDVIPTLLKETASADNPGEDGDAGQVRQKVSIITKEPECPDDDDQSSEDPREGRRRGPRRESKLEDQSLSPPAAPTSPLAQQPAAAGLRAGEIEGTPKSPGSDSVSSPLSQQLASPCPAGPVVVFQSEKMKGMKELLCAAKVNSSAIKLQLTAQSQVQMKRQKSTAAGDYSMSFMKRQRKSL</sequence>
<keyword evidence="7" id="KW-0238">DNA-binding</keyword>
<evidence type="ECO:0000256" key="4">
    <source>
        <dbReference type="ARBA" id="ARBA00022553"/>
    </source>
</evidence>
<dbReference type="Proteomes" id="UP000265020">
    <property type="component" value="Unassembled WGS sequence"/>
</dbReference>
<feature type="compositionally biased region" description="Low complexity" evidence="10">
    <location>
        <begin position="258"/>
        <end position="277"/>
    </location>
</feature>
<dbReference type="GO" id="GO:0000403">
    <property type="term" value="F:Y-form DNA binding"/>
    <property type="evidence" value="ECO:0007669"/>
    <property type="project" value="TreeGrafter"/>
</dbReference>
<evidence type="ECO:0000256" key="5">
    <source>
        <dbReference type="ARBA" id="ARBA00022853"/>
    </source>
</evidence>
<evidence type="ECO:0000313" key="11">
    <source>
        <dbReference type="Ensembl" id="ENSCVAP00000027701.1"/>
    </source>
</evidence>